<evidence type="ECO:0000256" key="2">
    <source>
        <dbReference type="ARBA" id="ARBA00022679"/>
    </source>
</evidence>
<dbReference type="InterPro" id="IPR022312">
    <property type="entry name" value="DNA_pol_X"/>
</dbReference>
<dbReference type="Gene3D" id="1.10.150.110">
    <property type="entry name" value="DNA polymerase beta, N-terminal domain-like"/>
    <property type="match status" value="1"/>
</dbReference>
<dbReference type="PRINTS" id="PR00869">
    <property type="entry name" value="DNAPOLX"/>
</dbReference>
<keyword evidence="7 10" id="KW-0234">DNA repair</keyword>
<comment type="catalytic activity">
    <reaction evidence="8 10">
        <text>DNA(n) + a 2'-deoxyribonucleoside 5'-triphosphate = DNA(n+1) + diphosphate</text>
        <dbReference type="Rhea" id="RHEA:22508"/>
        <dbReference type="Rhea" id="RHEA-COMP:17339"/>
        <dbReference type="Rhea" id="RHEA-COMP:17340"/>
        <dbReference type="ChEBI" id="CHEBI:33019"/>
        <dbReference type="ChEBI" id="CHEBI:61560"/>
        <dbReference type="ChEBI" id="CHEBI:173112"/>
        <dbReference type="EC" id="2.7.7.7"/>
    </reaction>
</comment>
<dbReference type="PANTHER" id="PTHR11276">
    <property type="entry name" value="DNA POLYMERASE TYPE-X FAMILY MEMBER"/>
    <property type="match status" value="1"/>
</dbReference>
<keyword evidence="1" id="KW-0237">DNA synthesis</keyword>
<feature type="compositionally biased region" description="Acidic residues" evidence="11">
    <location>
        <begin position="118"/>
        <end position="138"/>
    </location>
</feature>
<dbReference type="SUPFAM" id="SSF81585">
    <property type="entry name" value="PsbU/PolX domain-like"/>
    <property type="match status" value="1"/>
</dbReference>
<evidence type="ECO:0000256" key="10">
    <source>
        <dbReference type="RuleBase" id="RU366014"/>
    </source>
</evidence>
<comment type="caution">
    <text evidence="13">The sequence shown here is derived from an EMBL/GenBank/DDBJ whole genome shotgun (WGS) entry which is preliminary data.</text>
</comment>
<dbReference type="EC" id="2.7.7.7" evidence="10"/>
<dbReference type="Gene3D" id="1.10.150.20">
    <property type="entry name" value="5' to 3' exonuclease, C-terminal subdomain"/>
    <property type="match status" value="1"/>
</dbReference>
<dbReference type="Pfam" id="PF14716">
    <property type="entry name" value="HHH_8"/>
    <property type="match status" value="1"/>
</dbReference>
<feature type="active site" description="Nucleophile; Schiff-base intermediate with DNA; for 5'-dRP lyase activity" evidence="9">
    <location>
        <position position="250"/>
    </location>
</feature>
<dbReference type="InterPro" id="IPR028207">
    <property type="entry name" value="DNA_pol_B_palm_palm"/>
</dbReference>
<evidence type="ECO:0000259" key="12">
    <source>
        <dbReference type="SMART" id="SM00483"/>
    </source>
</evidence>
<comment type="similarity">
    <text evidence="10">Belongs to the DNA polymerase type-X family.</text>
</comment>
<dbReference type="InterPro" id="IPR002008">
    <property type="entry name" value="DNA_pol_X_beta-like"/>
</dbReference>
<accession>A0A0M0J915</accession>
<keyword evidence="3 10" id="KW-0548">Nucleotidyltransferase</keyword>
<keyword evidence="10" id="KW-0539">Nucleus</keyword>
<dbReference type="GO" id="GO:0006303">
    <property type="term" value="P:double-strand break repair via nonhomologous end joining"/>
    <property type="evidence" value="ECO:0007669"/>
    <property type="project" value="TreeGrafter"/>
</dbReference>
<dbReference type="GO" id="GO:0003887">
    <property type="term" value="F:DNA-directed DNA polymerase activity"/>
    <property type="evidence" value="ECO:0007669"/>
    <property type="project" value="UniProtKB-UniRule"/>
</dbReference>
<evidence type="ECO:0000256" key="9">
    <source>
        <dbReference type="PIRSR" id="PIRSR622312-50"/>
    </source>
</evidence>
<dbReference type="SUPFAM" id="SSF47802">
    <property type="entry name" value="DNA polymerase beta, N-terminal domain-like"/>
    <property type="match status" value="1"/>
</dbReference>
<dbReference type="InterPro" id="IPR010996">
    <property type="entry name" value="HHH_MUS81"/>
</dbReference>
<feature type="region of interest" description="Disordered" evidence="11">
    <location>
        <begin position="39"/>
        <end position="69"/>
    </location>
</feature>
<evidence type="ECO:0000256" key="1">
    <source>
        <dbReference type="ARBA" id="ARBA00022634"/>
    </source>
</evidence>
<evidence type="ECO:0000256" key="3">
    <source>
        <dbReference type="ARBA" id="ARBA00022695"/>
    </source>
</evidence>
<dbReference type="InterPro" id="IPR037160">
    <property type="entry name" value="DNA_Pol_thumb_sf"/>
</dbReference>
<evidence type="ECO:0000313" key="13">
    <source>
        <dbReference type="EMBL" id="KOO23071.1"/>
    </source>
</evidence>
<keyword evidence="2 10" id="KW-0808">Transferase</keyword>
<dbReference type="AlphaFoldDB" id="A0A0M0J915"/>
<dbReference type="InterPro" id="IPR027421">
    <property type="entry name" value="DNA_pol_lamdba_lyase_dom_sf"/>
</dbReference>
<evidence type="ECO:0000256" key="11">
    <source>
        <dbReference type="SAM" id="MobiDB-lite"/>
    </source>
</evidence>
<feature type="domain" description="DNA-directed DNA polymerase X" evidence="12">
    <location>
        <begin position="188"/>
        <end position="537"/>
    </location>
</feature>
<dbReference type="EMBL" id="JWZX01003222">
    <property type="protein sequence ID" value="KOO23071.1"/>
    <property type="molecule type" value="Genomic_DNA"/>
</dbReference>
<comment type="function">
    <text evidence="10">DNA polymerase that functions in several pathways of DNA repair. Involved in base excision repair (BER) responsible for repair of lesions that give rise to abasic (AP) sites in DNA. Also contributes to DNA double-strand break repair by non-homologous end joining and homologous recombination. Has both template-dependent and template-independent (terminal transferase) DNA polymerase activities. Has also a 5'-deoxyribose-5-phosphate lyase (dRP lyase) activity.</text>
</comment>
<evidence type="ECO:0000256" key="6">
    <source>
        <dbReference type="ARBA" id="ARBA00022932"/>
    </source>
</evidence>
<dbReference type="Gene3D" id="3.30.210.10">
    <property type="entry name" value="DNA polymerase, thumb domain"/>
    <property type="match status" value="1"/>
</dbReference>
<keyword evidence="4" id="KW-0235">DNA replication</keyword>
<comment type="subcellular location">
    <subcellularLocation>
        <location evidence="10">Nucleus</location>
    </subcellularLocation>
</comment>
<evidence type="ECO:0000256" key="7">
    <source>
        <dbReference type="ARBA" id="ARBA00023204"/>
    </source>
</evidence>
<dbReference type="CDD" id="cd00141">
    <property type="entry name" value="NT_POLXc"/>
    <property type="match status" value="1"/>
</dbReference>
<sequence length="551" mass="60585">MAAAQPEAQPSSFWQVLEEQVLEEHPDVPRDQLLPWEAWERKHRKRSCDEATTSEPGAGSNGGGGSIAEPFWDALEASLRAEHPHLAREELLPWLKLPRQRRQPAAAAPSAAAPPPPDDTDNGGDSDYEAIGSEEDEAFVAGSSDSTRAGTQPRAAIVPLPDTSGNRWASRNKHKWQCQSTTTKTAPATNLFLADELDKLAAHYKAVGNDEWRYFAFSKQAKKLRDLTWEVTDAKQLLSVRSFGQKSVDKIAELLATGALRRLETMQSTDRAQALAELTKVHGVGCKIASDWYAKGITSVEAAVQSGLMTATQRVGARFYKDLQVRIPRAEVTAIVDAVRVALRATLGARGVPAHAIDGAGDATASGSYRRGKPSSGDVDVLLCRRDGGSDEGLIEQILEYMKAAGVSVHHLTHEEEVQRGRAQRSVRTATCSSYRGIIRLPGYELHRRLDLKLYPPEDFAYALLYFTGSDHFNRSMRHYAKTLGYSLSDHGIVHAVKMAGGKDNCVRGTKNLFEARTEQEIFEKLGLQYVEPSQRNTDVVPIGDAPRRLQ</sequence>
<dbReference type="Gene3D" id="3.30.460.10">
    <property type="entry name" value="Beta Polymerase, domain 2"/>
    <property type="match status" value="1"/>
</dbReference>
<dbReference type="Proteomes" id="UP000037460">
    <property type="component" value="Unassembled WGS sequence"/>
</dbReference>
<protein>
    <recommendedName>
        <fullName evidence="10">DNA polymerase</fullName>
        <ecNumber evidence="10">2.7.7.7</ecNumber>
    </recommendedName>
</protein>
<feature type="region of interest" description="Disordered" evidence="11">
    <location>
        <begin position="100"/>
        <end position="174"/>
    </location>
</feature>
<evidence type="ECO:0000256" key="8">
    <source>
        <dbReference type="ARBA" id="ARBA00049244"/>
    </source>
</evidence>
<reference evidence="14" key="1">
    <citation type="journal article" date="2015" name="PLoS Genet.">
        <title>Genome Sequence and Transcriptome Analyses of Chrysochromulina tobin: Metabolic Tools for Enhanced Algal Fitness in the Prominent Order Prymnesiales (Haptophyceae).</title>
        <authorList>
            <person name="Hovde B.T."/>
            <person name="Deodato C.R."/>
            <person name="Hunsperger H.M."/>
            <person name="Ryken S.A."/>
            <person name="Yost W."/>
            <person name="Jha R.K."/>
            <person name="Patterson J."/>
            <person name="Monnat R.J. Jr."/>
            <person name="Barlow S.B."/>
            <person name="Starkenburg S.R."/>
            <person name="Cattolico R.A."/>
        </authorList>
    </citation>
    <scope>NUCLEOTIDE SEQUENCE</scope>
    <source>
        <strain evidence="14">CCMP291</strain>
    </source>
</reference>
<dbReference type="GO" id="GO:0046872">
    <property type="term" value="F:metal ion binding"/>
    <property type="evidence" value="ECO:0007669"/>
    <property type="project" value="UniProtKB-UniRule"/>
</dbReference>
<dbReference type="InterPro" id="IPR002054">
    <property type="entry name" value="DNA-dir_DNA_pol_X"/>
</dbReference>
<dbReference type="Pfam" id="PF14792">
    <property type="entry name" value="DNA_pol_B_palm"/>
    <property type="match status" value="1"/>
</dbReference>
<evidence type="ECO:0000256" key="4">
    <source>
        <dbReference type="ARBA" id="ARBA00022705"/>
    </source>
</evidence>
<dbReference type="InterPro" id="IPR018944">
    <property type="entry name" value="DNA_pol_lambd_fingers_domain"/>
</dbReference>
<dbReference type="PANTHER" id="PTHR11276:SF28">
    <property type="entry name" value="DNA POLYMERASE LAMBDA"/>
    <property type="match status" value="1"/>
</dbReference>
<dbReference type="OrthoDB" id="205514at2759"/>
<dbReference type="PRINTS" id="PR00870">
    <property type="entry name" value="DNAPOLXBETA"/>
</dbReference>
<evidence type="ECO:0000313" key="14">
    <source>
        <dbReference type="Proteomes" id="UP000037460"/>
    </source>
</evidence>
<gene>
    <name evidence="13" type="ORF">Ctob_008943</name>
</gene>
<dbReference type="InterPro" id="IPR043519">
    <property type="entry name" value="NT_sf"/>
</dbReference>
<keyword evidence="5 10" id="KW-0227">DNA damage</keyword>
<keyword evidence="6 10" id="KW-0239">DNA-directed DNA polymerase</keyword>
<dbReference type="Pfam" id="PF14791">
    <property type="entry name" value="DNA_pol_B_thumb"/>
    <property type="match status" value="1"/>
</dbReference>
<proteinExistence type="inferred from homology"/>
<dbReference type="InterPro" id="IPR029398">
    <property type="entry name" value="PolB_thumb"/>
</dbReference>
<dbReference type="SUPFAM" id="SSF81301">
    <property type="entry name" value="Nucleotidyltransferase"/>
    <property type="match status" value="1"/>
</dbReference>
<dbReference type="SMART" id="SM00483">
    <property type="entry name" value="POLXc"/>
    <property type="match status" value="1"/>
</dbReference>
<keyword evidence="14" id="KW-1185">Reference proteome</keyword>
<dbReference type="GO" id="GO:0005634">
    <property type="term" value="C:nucleus"/>
    <property type="evidence" value="ECO:0007669"/>
    <property type="project" value="UniProtKB-SubCell"/>
</dbReference>
<name>A0A0M0J915_9EUKA</name>
<evidence type="ECO:0000256" key="5">
    <source>
        <dbReference type="ARBA" id="ARBA00022763"/>
    </source>
</evidence>
<dbReference type="GO" id="GO:0003677">
    <property type="term" value="F:DNA binding"/>
    <property type="evidence" value="ECO:0007669"/>
    <property type="project" value="UniProtKB-UniRule"/>
</dbReference>
<dbReference type="Pfam" id="PF10391">
    <property type="entry name" value="DNA_pol_lambd_f"/>
    <property type="match status" value="1"/>
</dbReference>
<organism evidence="13 14">
    <name type="scientific">Chrysochromulina tobinii</name>
    <dbReference type="NCBI Taxonomy" id="1460289"/>
    <lineage>
        <taxon>Eukaryota</taxon>
        <taxon>Haptista</taxon>
        <taxon>Haptophyta</taxon>
        <taxon>Prymnesiophyceae</taxon>
        <taxon>Prymnesiales</taxon>
        <taxon>Chrysochromulinaceae</taxon>
        <taxon>Chrysochromulina</taxon>
    </lineage>
</organism>